<dbReference type="CDD" id="cd01449">
    <property type="entry name" value="TST_Repeat_2"/>
    <property type="match status" value="1"/>
</dbReference>
<name>N8VIZ4_9GAMM</name>
<sequence length="287" mass="32525">MTTTKMTASAFDFGLLIEAEDLVPHLGHEKLRIIDLSRASVYEQLHIPHALHLQPKLLVRQEETAMGLLPDAEGLEALIRYLNISPDHHVVAYDDEGGAWAGRLLWNLHCLGFENTSLLNGGIHAWLGAGLPTSSDQETFTPVDHLVPVNLERKAEFQIDYNELKQLIENENIQVWDCRTEDEYTGLRLAARRGGHIPGARHFEWSTALNRQNHLKLHPLPRTQQRLEQLGFDLDQPVVVYCQSHHRSGLTYILGRLFGWKIRAYDGAWSEWGNRLDSPIATGEVPS</sequence>
<dbReference type="CDD" id="cd01448">
    <property type="entry name" value="TST_Repeat_1"/>
    <property type="match status" value="1"/>
</dbReference>
<reference evidence="3 4" key="1">
    <citation type="submission" date="2013-02" db="EMBL/GenBank/DDBJ databases">
        <title>The Genome Sequence of Acinetobacter sp. NIPH 899.</title>
        <authorList>
            <consortium name="The Broad Institute Genome Sequencing Platform"/>
            <consortium name="The Broad Institute Genome Sequencing Center for Infectious Disease"/>
            <person name="Cerqueira G."/>
            <person name="Feldgarden M."/>
            <person name="Courvalin P."/>
            <person name="Perichon B."/>
            <person name="Grillot-Courvalin C."/>
            <person name="Clermont D."/>
            <person name="Rocha E."/>
            <person name="Yoon E.-J."/>
            <person name="Nemec A."/>
            <person name="Walker B."/>
            <person name="Young S.K."/>
            <person name="Zeng Q."/>
            <person name="Gargeya S."/>
            <person name="Fitzgerald M."/>
            <person name="Haas B."/>
            <person name="Abouelleil A."/>
            <person name="Alvarado L."/>
            <person name="Arachchi H.M."/>
            <person name="Berlin A.M."/>
            <person name="Chapman S.B."/>
            <person name="Dewar J."/>
            <person name="Goldberg J."/>
            <person name="Griggs A."/>
            <person name="Gujja S."/>
            <person name="Hansen M."/>
            <person name="Howarth C."/>
            <person name="Imamovic A."/>
            <person name="Larimer J."/>
            <person name="McCowan C."/>
            <person name="Murphy C."/>
            <person name="Neiman D."/>
            <person name="Pearson M."/>
            <person name="Priest M."/>
            <person name="Roberts A."/>
            <person name="Saif S."/>
            <person name="Shea T."/>
            <person name="Sisk P."/>
            <person name="Sykes S."/>
            <person name="Wortman J."/>
            <person name="Nusbaum C."/>
            <person name="Birren B."/>
        </authorList>
    </citation>
    <scope>NUCLEOTIDE SEQUENCE [LARGE SCALE GENOMIC DNA]</scope>
    <source>
        <strain evidence="3 4">NIPH 899</strain>
    </source>
</reference>
<gene>
    <name evidence="3" type="ORF">F969_00822</name>
</gene>
<dbReference type="EMBL" id="APPE01000041">
    <property type="protein sequence ID" value="ENU99921.1"/>
    <property type="molecule type" value="Genomic_DNA"/>
</dbReference>
<dbReference type="SUPFAM" id="SSF52821">
    <property type="entry name" value="Rhodanese/Cell cycle control phosphatase"/>
    <property type="match status" value="2"/>
</dbReference>
<evidence type="ECO:0000313" key="3">
    <source>
        <dbReference type="EMBL" id="ENU99921.1"/>
    </source>
</evidence>
<dbReference type="PATRIC" id="fig|1217710.3.peg.771"/>
<proteinExistence type="predicted"/>
<dbReference type="HOGENOM" id="CLU_031618_1_7_6"/>
<keyword evidence="1" id="KW-0677">Repeat</keyword>
<dbReference type="PROSITE" id="PS50206">
    <property type="entry name" value="RHODANESE_3"/>
    <property type="match status" value="2"/>
</dbReference>
<feature type="domain" description="Rhodanese" evidence="2">
    <location>
        <begin position="27"/>
        <end position="135"/>
    </location>
</feature>
<feature type="domain" description="Rhodanese" evidence="2">
    <location>
        <begin position="169"/>
        <end position="281"/>
    </location>
</feature>
<dbReference type="InterPro" id="IPR051126">
    <property type="entry name" value="Thiosulfate_sulfurtransferase"/>
</dbReference>
<evidence type="ECO:0000313" key="4">
    <source>
        <dbReference type="Proteomes" id="UP000013070"/>
    </source>
</evidence>
<dbReference type="Gene3D" id="3.40.250.10">
    <property type="entry name" value="Rhodanese-like domain"/>
    <property type="match status" value="2"/>
</dbReference>
<dbReference type="Pfam" id="PF00581">
    <property type="entry name" value="Rhodanese"/>
    <property type="match status" value="2"/>
</dbReference>
<dbReference type="PANTHER" id="PTHR43855">
    <property type="entry name" value="THIOSULFATE SULFURTRANSFERASE"/>
    <property type="match status" value="1"/>
</dbReference>
<evidence type="ECO:0000259" key="2">
    <source>
        <dbReference type="PROSITE" id="PS50206"/>
    </source>
</evidence>
<dbReference type="InterPro" id="IPR036873">
    <property type="entry name" value="Rhodanese-like_dom_sf"/>
</dbReference>
<dbReference type="eggNOG" id="COG2897">
    <property type="taxonomic scope" value="Bacteria"/>
</dbReference>
<accession>N8VIZ4</accession>
<comment type="caution">
    <text evidence="3">The sequence shown here is derived from an EMBL/GenBank/DDBJ whole genome shotgun (WGS) entry which is preliminary data.</text>
</comment>
<evidence type="ECO:0000256" key="1">
    <source>
        <dbReference type="ARBA" id="ARBA00022737"/>
    </source>
</evidence>
<organism evidence="3 4">
    <name type="scientific">Acinetobacter variabilis</name>
    <dbReference type="NCBI Taxonomy" id="70346"/>
    <lineage>
        <taxon>Bacteria</taxon>
        <taxon>Pseudomonadati</taxon>
        <taxon>Pseudomonadota</taxon>
        <taxon>Gammaproteobacteria</taxon>
        <taxon>Moraxellales</taxon>
        <taxon>Moraxellaceae</taxon>
        <taxon>Acinetobacter</taxon>
    </lineage>
</organism>
<dbReference type="SMART" id="SM00450">
    <property type="entry name" value="RHOD"/>
    <property type="match status" value="2"/>
</dbReference>
<dbReference type="AlphaFoldDB" id="N8VIZ4"/>
<dbReference type="InterPro" id="IPR001763">
    <property type="entry name" value="Rhodanese-like_dom"/>
</dbReference>
<protein>
    <recommendedName>
        <fullName evidence="2">Rhodanese domain-containing protein</fullName>
    </recommendedName>
</protein>
<dbReference type="Proteomes" id="UP000013070">
    <property type="component" value="Unassembled WGS sequence"/>
</dbReference>
<dbReference type="PANTHER" id="PTHR43855:SF1">
    <property type="entry name" value="THIOSULFATE SULFURTRANSFERASE"/>
    <property type="match status" value="1"/>
</dbReference>
<keyword evidence="4" id="KW-1185">Reference proteome</keyword>